<dbReference type="Proteomes" id="UP000075230">
    <property type="component" value="Unassembled WGS sequence"/>
</dbReference>
<proteinExistence type="predicted"/>
<accession>A0A146EZX3</accession>
<evidence type="ECO:0000259" key="12">
    <source>
        <dbReference type="PROSITE" id="PS50011"/>
    </source>
</evidence>
<organism evidence="13 14">
    <name type="scientific">Aspergillus kawachii</name>
    <name type="common">White koji mold</name>
    <name type="synonym">Aspergillus awamori var. kawachi</name>
    <dbReference type="NCBI Taxonomy" id="1069201"/>
    <lineage>
        <taxon>Eukaryota</taxon>
        <taxon>Fungi</taxon>
        <taxon>Dikarya</taxon>
        <taxon>Ascomycota</taxon>
        <taxon>Pezizomycotina</taxon>
        <taxon>Eurotiomycetes</taxon>
        <taxon>Eurotiomycetidae</taxon>
        <taxon>Eurotiales</taxon>
        <taxon>Aspergillaceae</taxon>
        <taxon>Aspergillus</taxon>
        <taxon>Aspergillus subgen. Circumdati</taxon>
    </lineage>
</organism>
<dbReference type="AlphaFoldDB" id="A0A146EZX3"/>
<dbReference type="EMBL" id="BCWF01000004">
    <property type="protein sequence ID" value="GAT19299.1"/>
    <property type="molecule type" value="Genomic_DNA"/>
</dbReference>
<dbReference type="InterPro" id="IPR011009">
    <property type="entry name" value="Kinase-like_dom_sf"/>
</dbReference>
<evidence type="ECO:0000256" key="4">
    <source>
        <dbReference type="ARBA" id="ARBA00012513"/>
    </source>
</evidence>
<evidence type="ECO:0000256" key="8">
    <source>
        <dbReference type="ARBA" id="ARBA00030980"/>
    </source>
</evidence>
<evidence type="ECO:0000256" key="2">
    <source>
        <dbReference type="ARBA" id="ARBA00004574"/>
    </source>
</evidence>
<comment type="subcellular location">
    <subcellularLocation>
        <location evidence="2">Chromosome</location>
        <location evidence="2">Telomere</location>
    </subcellularLocation>
</comment>
<evidence type="ECO:0000256" key="10">
    <source>
        <dbReference type="ARBA" id="ARBA00047899"/>
    </source>
</evidence>
<dbReference type="GO" id="GO:0000781">
    <property type="term" value="C:chromosome, telomeric region"/>
    <property type="evidence" value="ECO:0007669"/>
    <property type="project" value="UniProtKB-SubCell"/>
</dbReference>
<dbReference type="GO" id="GO:0004674">
    <property type="term" value="F:protein serine/threonine kinase activity"/>
    <property type="evidence" value="ECO:0007669"/>
    <property type="project" value="UniProtKB-EC"/>
</dbReference>
<comment type="catalytic activity">
    <reaction evidence="10">
        <text>L-threonyl-[protein] + ATP = O-phospho-L-threonyl-[protein] + ADP + H(+)</text>
        <dbReference type="Rhea" id="RHEA:46608"/>
        <dbReference type="Rhea" id="RHEA-COMP:11060"/>
        <dbReference type="Rhea" id="RHEA-COMP:11605"/>
        <dbReference type="ChEBI" id="CHEBI:15378"/>
        <dbReference type="ChEBI" id="CHEBI:30013"/>
        <dbReference type="ChEBI" id="CHEBI:30616"/>
        <dbReference type="ChEBI" id="CHEBI:61977"/>
        <dbReference type="ChEBI" id="CHEBI:456216"/>
        <dbReference type="EC" id="2.7.11.1"/>
    </reaction>
</comment>
<evidence type="ECO:0000256" key="11">
    <source>
        <dbReference type="ARBA" id="ARBA00048679"/>
    </source>
</evidence>
<dbReference type="GO" id="GO:0005634">
    <property type="term" value="C:nucleus"/>
    <property type="evidence" value="ECO:0007669"/>
    <property type="project" value="TreeGrafter"/>
</dbReference>
<protein>
    <recommendedName>
        <fullName evidence="6">EKC/KEOPS complex subunit BUD32</fullName>
        <ecNumber evidence="4">2.7.11.1</ecNumber>
    </recommendedName>
    <alternativeName>
        <fullName evidence="8 9">Atypical Serine/threonine protein kinase BUD32</fullName>
    </alternativeName>
    <alternativeName>
        <fullName evidence="5">EKC/KEOPS complex subunit bud32</fullName>
    </alternativeName>
</protein>
<comment type="function">
    <text evidence="1">Component of the EKC/KEOPS complex that is required for the formation of a threonylcarbamoyl group on adenosine at position 37 (t(6)A37) in tRNAs that read codons beginning with adenine. The complex is probably involved in the transfer of the threonylcarbamoyl moiety of threonylcarbamoyl-AMP (TC-AMP) to the N6 group of A37. BUD32 has ATPase activity in the context of the EKC/KEOPS complex and likely plays a supporting role to the catalytic subunit KAE1. The EKC/KEOPS complex also promotes both telomere uncapping and telomere elongation. The complex is required for efficient recruitment of transcriptional coactivators.</text>
</comment>
<evidence type="ECO:0000256" key="3">
    <source>
        <dbReference type="ARBA" id="ARBA00011534"/>
    </source>
</evidence>
<dbReference type="PROSITE" id="PS00109">
    <property type="entry name" value="PROTEIN_KINASE_TYR"/>
    <property type="match status" value="1"/>
</dbReference>
<dbReference type="InterPro" id="IPR000719">
    <property type="entry name" value="Prot_kinase_dom"/>
</dbReference>
<dbReference type="GO" id="GO:0005524">
    <property type="term" value="F:ATP binding"/>
    <property type="evidence" value="ECO:0007669"/>
    <property type="project" value="InterPro"/>
</dbReference>
<dbReference type="InterPro" id="IPR008266">
    <property type="entry name" value="Tyr_kinase_AS"/>
</dbReference>
<feature type="domain" description="Protein kinase" evidence="12">
    <location>
        <begin position="114"/>
        <end position="443"/>
    </location>
</feature>
<evidence type="ECO:0000256" key="5">
    <source>
        <dbReference type="ARBA" id="ARBA00013948"/>
    </source>
</evidence>
<gene>
    <name evidence="13" type="ORF">RIB2604_00402340</name>
</gene>
<evidence type="ECO:0000256" key="7">
    <source>
        <dbReference type="ARBA" id="ARBA00022895"/>
    </source>
</evidence>
<evidence type="ECO:0000256" key="1">
    <source>
        <dbReference type="ARBA" id="ARBA00003747"/>
    </source>
</evidence>
<dbReference type="EC" id="2.7.11.1" evidence="4"/>
<evidence type="ECO:0000313" key="13">
    <source>
        <dbReference type="EMBL" id="GAT19299.1"/>
    </source>
</evidence>
<comment type="catalytic activity">
    <reaction evidence="11">
        <text>L-seryl-[protein] + ATP = O-phospho-L-seryl-[protein] + ADP + H(+)</text>
        <dbReference type="Rhea" id="RHEA:17989"/>
        <dbReference type="Rhea" id="RHEA-COMP:9863"/>
        <dbReference type="Rhea" id="RHEA-COMP:11604"/>
        <dbReference type="ChEBI" id="CHEBI:15378"/>
        <dbReference type="ChEBI" id="CHEBI:29999"/>
        <dbReference type="ChEBI" id="CHEBI:30616"/>
        <dbReference type="ChEBI" id="CHEBI:83421"/>
        <dbReference type="ChEBI" id="CHEBI:456216"/>
        <dbReference type="EC" id="2.7.11.1"/>
    </reaction>
</comment>
<comment type="caution">
    <text evidence="13">The sequence shown here is derived from an EMBL/GenBank/DDBJ whole genome shotgun (WGS) entry which is preliminary data.</text>
</comment>
<dbReference type="Pfam" id="PF00069">
    <property type="entry name" value="Pkinase"/>
    <property type="match status" value="1"/>
</dbReference>
<dbReference type="SUPFAM" id="SSF56112">
    <property type="entry name" value="Protein kinase-like (PK-like)"/>
    <property type="match status" value="1"/>
</dbReference>
<name>A0A146EZX3_ASPKA</name>
<reference evidence="14" key="2">
    <citation type="submission" date="2016-02" db="EMBL/GenBank/DDBJ databases">
        <title>Genome sequencing of Aspergillus luchuensis NBRC 4314.</title>
        <authorList>
            <person name="Yamada O."/>
        </authorList>
    </citation>
    <scope>NUCLEOTIDE SEQUENCE [LARGE SCALE GENOMIC DNA]</scope>
    <source>
        <strain evidence="14">RIB 2604</strain>
    </source>
</reference>
<keyword evidence="7" id="KW-0158">Chromosome</keyword>
<dbReference type="VEuPathDB" id="FungiDB:ASPFODRAFT_209101"/>
<evidence type="ECO:0000256" key="6">
    <source>
        <dbReference type="ARBA" id="ARBA00019973"/>
    </source>
</evidence>
<dbReference type="PANTHER" id="PTHR24345">
    <property type="entry name" value="SERINE/THREONINE-PROTEIN KINASE PLK"/>
    <property type="match status" value="1"/>
</dbReference>
<comment type="subunit">
    <text evidence="3">Component of the EKC/KEOPS complex composed of at least BUD32, CGI121, GON7, KAE1 and PCC1; the whole complex dimerizes.</text>
</comment>
<evidence type="ECO:0000313" key="14">
    <source>
        <dbReference type="Proteomes" id="UP000075230"/>
    </source>
</evidence>
<dbReference type="PROSITE" id="PS50011">
    <property type="entry name" value="PROTEIN_KINASE_DOM"/>
    <property type="match status" value="1"/>
</dbReference>
<sequence>MADDNRNQMFWSREFARLVGVLTSAHLLSAAEHRQLWAHVYTWESSLAALIHDLLQPESLLAAEHPQLHEVLSRRYYASMQARTETEISKCTHEVEGEPRTDSYRYQQSIHYKDSTIRRQGDENVCDTYRASICPNLDDDDPSVAPLYYQQPHQFRYIPMEAYLLLLTAGCRRFPMLDSVYSHGKYKATVMEATVPDKVRERNYDPYAETKDWLKKGLQPLDGSCYLLSREKQTALDEVTVCQIATQLLEATSYLYDMRLCHTDISHVNYLLDDAFNTTLIDLGLIHFGLRDEDFQKSHTPYIPNYEKFMTPELATELLKPNYDNTDFSNGTVQIPLRHDIRGLTLWQLGCIIYELLHGFAPWEEPNPDPDIGRLSDWPKGRSAAQQARRMRKIRERRQRVIREELPVREDLSQDCVDMLRAMFTKDPEERPKLQELLSMPWFGQSSYWVEMDTLEIRRQSATR</sequence>
<dbReference type="Gene3D" id="1.10.510.10">
    <property type="entry name" value="Transferase(Phosphotransferase) domain 1"/>
    <property type="match status" value="1"/>
</dbReference>
<reference evidence="13 14" key="1">
    <citation type="journal article" date="2016" name="DNA Res.">
        <title>Genome sequence of Aspergillus luchuensis NBRC 4314.</title>
        <authorList>
            <person name="Yamada O."/>
            <person name="Machida M."/>
            <person name="Hosoyama A."/>
            <person name="Goto M."/>
            <person name="Takahashi T."/>
            <person name="Futagami T."/>
            <person name="Yamagata Y."/>
            <person name="Takeuchi M."/>
            <person name="Kobayashi T."/>
            <person name="Koike H."/>
            <person name="Abe K."/>
            <person name="Asai K."/>
            <person name="Arita M."/>
            <person name="Fujita N."/>
            <person name="Fukuda K."/>
            <person name="Higa K."/>
            <person name="Horikawa H."/>
            <person name="Ishikawa T."/>
            <person name="Jinno K."/>
            <person name="Kato Y."/>
            <person name="Kirimura K."/>
            <person name="Mizutani O."/>
            <person name="Nakasone K."/>
            <person name="Sano M."/>
            <person name="Shiraishi Y."/>
            <person name="Tsukahara M."/>
            <person name="Gomi K."/>
        </authorList>
    </citation>
    <scope>NUCLEOTIDE SEQUENCE [LARGE SCALE GENOMIC DNA]</scope>
    <source>
        <strain evidence="13 14">RIB 2604</strain>
    </source>
</reference>
<dbReference type="SMART" id="SM00220">
    <property type="entry name" value="S_TKc"/>
    <property type="match status" value="1"/>
</dbReference>
<keyword evidence="7" id="KW-0779">Telomere</keyword>
<evidence type="ECO:0000256" key="9">
    <source>
        <dbReference type="ARBA" id="ARBA00033194"/>
    </source>
</evidence>